<gene>
    <name evidence="4" type="ORF">K3177_06120</name>
</gene>
<dbReference type="CDD" id="cd02440">
    <property type="entry name" value="AdoMet_MTases"/>
    <property type="match status" value="1"/>
</dbReference>
<reference evidence="4 5" key="1">
    <citation type="submission" date="2021-08" db="EMBL/GenBank/DDBJ databases">
        <title>Comparative Genomics Analysis of the Genus Qipengyuania Reveals Extensive Genetic Diversity and Metabolic Versatility, Including the Description of Fifteen Novel Species.</title>
        <authorList>
            <person name="Liu Y."/>
        </authorList>
    </citation>
    <scope>NUCLEOTIDE SEQUENCE [LARGE SCALE GENOMIC DNA]</scope>
    <source>
        <strain evidence="4 5">GH25</strain>
    </source>
</reference>
<dbReference type="PANTHER" id="PTHR43861">
    <property type="entry name" value="TRANS-ACONITATE 2-METHYLTRANSFERASE-RELATED"/>
    <property type="match status" value="1"/>
</dbReference>
<protein>
    <submittedName>
        <fullName evidence="4">Class I SAM-dependent methyltransferase</fullName>
    </submittedName>
</protein>
<dbReference type="Pfam" id="PF13649">
    <property type="entry name" value="Methyltransf_25"/>
    <property type="match status" value="1"/>
</dbReference>
<comment type="caution">
    <text evidence="4">The sequence shown here is derived from an EMBL/GenBank/DDBJ whole genome shotgun (WGS) entry which is preliminary data.</text>
</comment>
<keyword evidence="2" id="KW-0808">Transferase</keyword>
<evidence type="ECO:0000256" key="2">
    <source>
        <dbReference type="ARBA" id="ARBA00022679"/>
    </source>
</evidence>
<name>A0ABS7JDR7_9SPHN</name>
<evidence type="ECO:0000259" key="3">
    <source>
        <dbReference type="Pfam" id="PF13649"/>
    </source>
</evidence>
<accession>A0ABS7JDR7</accession>
<evidence type="ECO:0000313" key="5">
    <source>
        <dbReference type="Proteomes" id="UP000776651"/>
    </source>
</evidence>
<sequence>MTADPATLAFYRANAPQYTRDFAQKPSRHLDAFLDRLKAGAKVLELGCGAGCDAARMMERGFDVDATDGTPEMVAKANEHYDVGARVMRFDELMADDDYDAVWANACLLHVARSDLPTLLTAIRRALRPCGWHFASYKLGNGEGRDLLGRLHNFPDPQWLEDSYCNAGFAIEGVDIFPGQGADGTPRDWMALTTRRPS</sequence>
<organism evidence="4 5">
    <name type="scientific">Qipengyuania pacifica</name>
    <dbReference type="NCBI Taxonomy" id="2860199"/>
    <lineage>
        <taxon>Bacteria</taxon>
        <taxon>Pseudomonadati</taxon>
        <taxon>Pseudomonadota</taxon>
        <taxon>Alphaproteobacteria</taxon>
        <taxon>Sphingomonadales</taxon>
        <taxon>Erythrobacteraceae</taxon>
        <taxon>Qipengyuania</taxon>
    </lineage>
</organism>
<dbReference type="SUPFAM" id="SSF53335">
    <property type="entry name" value="S-adenosyl-L-methionine-dependent methyltransferases"/>
    <property type="match status" value="1"/>
</dbReference>
<dbReference type="GO" id="GO:0032259">
    <property type="term" value="P:methylation"/>
    <property type="evidence" value="ECO:0007669"/>
    <property type="project" value="UniProtKB-KW"/>
</dbReference>
<proteinExistence type="predicted"/>
<dbReference type="InterPro" id="IPR041698">
    <property type="entry name" value="Methyltransf_25"/>
</dbReference>
<dbReference type="Proteomes" id="UP000776651">
    <property type="component" value="Unassembled WGS sequence"/>
</dbReference>
<dbReference type="EMBL" id="JAIGNQ010000002">
    <property type="protein sequence ID" value="MBX7488081.1"/>
    <property type="molecule type" value="Genomic_DNA"/>
</dbReference>
<evidence type="ECO:0000256" key="1">
    <source>
        <dbReference type="ARBA" id="ARBA00022603"/>
    </source>
</evidence>
<keyword evidence="1 4" id="KW-0489">Methyltransferase</keyword>
<dbReference type="GO" id="GO:0008168">
    <property type="term" value="F:methyltransferase activity"/>
    <property type="evidence" value="ECO:0007669"/>
    <property type="project" value="UniProtKB-KW"/>
</dbReference>
<dbReference type="InterPro" id="IPR029063">
    <property type="entry name" value="SAM-dependent_MTases_sf"/>
</dbReference>
<evidence type="ECO:0000313" key="4">
    <source>
        <dbReference type="EMBL" id="MBX7488081.1"/>
    </source>
</evidence>
<dbReference type="PANTHER" id="PTHR43861:SF1">
    <property type="entry name" value="TRANS-ACONITATE 2-METHYLTRANSFERASE"/>
    <property type="match status" value="1"/>
</dbReference>
<dbReference type="Gene3D" id="3.40.50.150">
    <property type="entry name" value="Vaccinia Virus protein VP39"/>
    <property type="match status" value="1"/>
</dbReference>
<keyword evidence="5" id="KW-1185">Reference proteome</keyword>
<feature type="domain" description="Methyltransferase" evidence="3">
    <location>
        <begin position="43"/>
        <end position="131"/>
    </location>
</feature>